<dbReference type="NCBIfam" id="NF001753">
    <property type="entry name" value="PRK00481.1-3"/>
    <property type="match status" value="1"/>
</dbReference>
<dbReference type="InterPro" id="IPR050134">
    <property type="entry name" value="NAD-dep_sirtuin_deacylases"/>
</dbReference>
<protein>
    <recommendedName>
        <fullName evidence="3">NAD-dependent protein deacylase</fullName>
        <ecNumber evidence="3">2.3.1.286</ecNumber>
    </recommendedName>
    <alternativeName>
        <fullName evidence="3">Regulatory protein SIR2 homolog</fullName>
    </alternativeName>
</protein>
<proteinExistence type="inferred from homology"/>
<feature type="binding site" evidence="3">
    <location>
        <position position="73"/>
    </location>
    <ligand>
        <name>substrate</name>
    </ligand>
</feature>
<evidence type="ECO:0000256" key="2">
    <source>
        <dbReference type="ARBA" id="ARBA00023027"/>
    </source>
</evidence>
<dbReference type="EC" id="2.3.1.286" evidence="3"/>
<evidence type="ECO:0000256" key="4">
    <source>
        <dbReference type="PROSITE-ProRule" id="PRU00236"/>
    </source>
</evidence>
<keyword evidence="3" id="KW-0963">Cytoplasm</keyword>
<feature type="binding site" evidence="3">
    <location>
        <begin position="111"/>
        <end position="114"/>
    </location>
    <ligand>
        <name>NAD(+)</name>
        <dbReference type="ChEBI" id="CHEBI:57540"/>
    </ligand>
</feature>
<feature type="domain" description="Deacetylase sirtuin-type" evidence="5">
    <location>
        <begin position="1"/>
        <end position="259"/>
    </location>
</feature>
<feature type="binding site" evidence="3">
    <location>
        <position position="70"/>
    </location>
    <ligand>
        <name>substrate</name>
    </ligand>
</feature>
<comment type="catalytic activity">
    <reaction evidence="3">
        <text>N(6)-acetyl-L-lysyl-[protein] + NAD(+) + H2O = 2''-O-acetyl-ADP-D-ribose + nicotinamide + L-lysyl-[protein]</text>
        <dbReference type="Rhea" id="RHEA:43636"/>
        <dbReference type="Rhea" id="RHEA-COMP:9752"/>
        <dbReference type="Rhea" id="RHEA-COMP:10731"/>
        <dbReference type="ChEBI" id="CHEBI:15377"/>
        <dbReference type="ChEBI" id="CHEBI:17154"/>
        <dbReference type="ChEBI" id="CHEBI:29969"/>
        <dbReference type="ChEBI" id="CHEBI:57540"/>
        <dbReference type="ChEBI" id="CHEBI:61930"/>
        <dbReference type="ChEBI" id="CHEBI:83767"/>
        <dbReference type="EC" id="2.3.1.286"/>
    </reaction>
</comment>
<dbReference type="InterPro" id="IPR003000">
    <property type="entry name" value="Sirtuin"/>
</dbReference>
<dbReference type="InterPro" id="IPR026591">
    <property type="entry name" value="Sirtuin_cat_small_dom_sf"/>
</dbReference>
<dbReference type="PANTHER" id="PTHR11085">
    <property type="entry name" value="NAD-DEPENDENT PROTEIN DEACYLASE SIRTUIN-5, MITOCHONDRIAL-RELATED"/>
    <property type="match status" value="1"/>
</dbReference>
<keyword evidence="3 4" id="KW-0862">Zinc</keyword>
<dbReference type="PANTHER" id="PTHR11085:SF4">
    <property type="entry name" value="NAD-DEPENDENT PROTEIN DEACYLASE"/>
    <property type="match status" value="1"/>
</dbReference>
<feature type="binding site" evidence="3 4">
    <location>
        <position position="162"/>
    </location>
    <ligand>
        <name>Zn(2+)</name>
        <dbReference type="ChEBI" id="CHEBI:29105"/>
    </ligand>
</feature>
<comment type="subcellular location">
    <subcellularLocation>
        <location evidence="3">Cytoplasm</location>
    </subcellularLocation>
</comment>
<dbReference type="SUPFAM" id="SSF52467">
    <property type="entry name" value="DHS-like NAD/FAD-binding domain"/>
    <property type="match status" value="1"/>
</dbReference>
<dbReference type="InterPro" id="IPR029035">
    <property type="entry name" value="DHS-like_NAD/FAD-binding_dom"/>
</dbReference>
<dbReference type="GO" id="GO:0036055">
    <property type="term" value="F:protein-succinyllysine desuccinylase activity"/>
    <property type="evidence" value="ECO:0007669"/>
    <property type="project" value="UniProtKB-UniRule"/>
</dbReference>
<keyword evidence="1" id="KW-0808">Transferase</keyword>
<evidence type="ECO:0000259" key="5">
    <source>
        <dbReference type="PROSITE" id="PS50305"/>
    </source>
</evidence>
<dbReference type="Gene3D" id="3.30.1600.10">
    <property type="entry name" value="SIR2/SIRT2 'Small Domain"/>
    <property type="match status" value="1"/>
</dbReference>
<keyword evidence="2 3" id="KW-0520">NAD</keyword>
<dbReference type="GO" id="GO:0036054">
    <property type="term" value="F:protein-malonyllysine demalonylase activity"/>
    <property type="evidence" value="ECO:0007669"/>
    <property type="project" value="InterPro"/>
</dbReference>
<dbReference type="GO" id="GO:0008270">
    <property type="term" value="F:zinc ion binding"/>
    <property type="evidence" value="ECO:0007669"/>
    <property type="project" value="UniProtKB-UniRule"/>
</dbReference>
<comment type="caution">
    <text evidence="3">Lacks conserved residue(s) required for the propagation of feature annotation.</text>
</comment>
<dbReference type="GO" id="GO:0070403">
    <property type="term" value="F:NAD+ binding"/>
    <property type="evidence" value="ECO:0007669"/>
    <property type="project" value="UniProtKB-UniRule"/>
</dbReference>
<evidence type="ECO:0000313" key="7">
    <source>
        <dbReference type="Proteomes" id="UP000182498"/>
    </source>
</evidence>
<keyword evidence="6" id="KW-0378">Hydrolase</keyword>
<comment type="function">
    <text evidence="3">NAD-dependent lysine deacetylase and desuccinylase that specifically removes acetyl and succinyl groups on target proteins. Modulates the activities of several proteins which are inactive in their acylated form.</text>
</comment>
<dbReference type="GO" id="GO:0017136">
    <property type="term" value="F:histone deacetylase activity, NAD-dependent"/>
    <property type="evidence" value="ECO:0007669"/>
    <property type="project" value="TreeGrafter"/>
</dbReference>
<comment type="domain">
    <text evidence="3">2 residues (Tyr-70 and Arg-73) present in a large hydrophobic pocket are probably involved in substrate specificity. They are important for desuccinylation activity, but dispensable for deacetylation activity.</text>
</comment>
<dbReference type="OrthoDB" id="9800582at2"/>
<dbReference type="OMA" id="LIHMHGE"/>
<comment type="catalytic activity">
    <reaction evidence="3">
        <text>N(6)-succinyl-L-lysyl-[protein] + NAD(+) + H2O = 2''-O-succinyl-ADP-D-ribose + nicotinamide + L-lysyl-[protein]</text>
        <dbReference type="Rhea" id="RHEA:47668"/>
        <dbReference type="Rhea" id="RHEA-COMP:9752"/>
        <dbReference type="Rhea" id="RHEA-COMP:11877"/>
        <dbReference type="ChEBI" id="CHEBI:15377"/>
        <dbReference type="ChEBI" id="CHEBI:17154"/>
        <dbReference type="ChEBI" id="CHEBI:29969"/>
        <dbReference type="ChEBI" id="CHEBI:57540"/>
        <dbReference type="ChEBI" id="CHEBI:87830"/>
        <dbReference type="ChEBI" id="CHEBI:87832"/>
    </reaction>
</comment>
<dbReference type="Pfam" id="PF02146">
    <property type="entry name" value="SIR2"/>
    <property type="match status" value="1"/>
</dbReference>
<comment type="cofactor">
    <cofactor evidence="3">
        <name>Zn(2+)</name>
        <dbReference type="ChEBI" id="CHEBI:29105"/>
    </cofactor>
    <text evidence="3">Binds 1 zinc ion per subunit.</text>
</comment>
<keyword evidence="3 4" id="KW-0479">Metal-binding</keyword>
<sequence length="259" mass="27442">MTSVAIPTDLQDAARSARRVEVFTGAGMSADSGLDTFRDATTGLWSNVDAQAMATLDSWRRDPDPMWAWYLWRAARARDAAPNPGHLAIARWQDALTGVSDSDGHLHVTTQNIDDLHERGGATDVSHLHGSLLAFRCSECGRSAPEPDLLTEAVERLTPQACAECGGPVRPGVVWFGEALPEKDFADAEASMLSCDLVVIVGTSGVVFPAAGLPELAVRRGVPVVEISPAATDLTQLSTWSLRTTAASGLPELVDAALA</sequence>
<accession>A0A120N4U4</accession>
<feature type="binding site" evidence="3 4">
    <location>
        <position position="140"/>
    </location>
    <ligand>
        <name>Zn(2+)</name>
        <dbReference type="ChEBI" id="CHEBI:29105"/>
    </ligand>
</feature>
<feature type="active site" description="Proton acceptor" evidence="3 4">
    <location>
        <position position="129"/>
    </location>
</feature>
<feature type="binding site" evidence="3">
    <location>
        <position position="246"/>
    </location>
    <ligand>
        <name>NAD(+)</name>
        <dbReference type="ChEBI" id="CHEBI:57540"/>
    </ligand>
</feature>
<keyword evidence="7" id="KW-1185">Reference proteome</keyword>
<evidence type="ECO:0000256" key="3">
    <source>
        <dbReference type="HAMAP-Rule" id="MF_01121"/>
    </source>
</evidence>
<gene>
    <name evidence="3" type="primary">cobB</name>
    <name evidence="6" type="ORF">CVAR292_00351</name>
</gene>
<dbReference type="GO" id="GO:0005737">
    <property type="term" value="C:cytoplasm"/>
    <property type="evidence" value="ECO:0007669"/>
    <property type="project" value="UniProtKB-SubCell"/>
</dbReference>
<dbReference type="InterPro" id="IPR027546">
    <property type="entry name" value="Sirtuin_class_III"/>
</dbReference>
<comment type="similarity">
    <text evidence="3">Belongs to the sirtuin family. Class III subfamily.</text>
</comment>
<name>A0A120N4U4_9CORY</name>
<organism evidence="6 7">
    <name type="scientific">Corynebacterium variabile</name>
    <dbReference type="NCBI Taxonomy" id="1727"/>
    <lineage>
        <taxon>Bacteria</taxon>
        <taxon>Bacillati</taxon>
        <taxon>Actinomycetota</taxon>
        <taxon>Actinomycetes</taxon>
        <taxon>Mycobacteriales</taxon>
        <taxon>Corynebacteriaceae</taxon>
        <taxon>Corynebacterium</taxon>
    </lineage>
</organism>
<feature type="binding site" evidence="3">
    <location>
        <begin position="202"/>
        <end position="204"/>
    </location>
    <ligand>
        <name>NAD(+)</name>
        <dbReference type="ChEBI" id="CHEBI:57540"/>
    </ligand>
</feature>
<feature type="binding site" evidence="3 4">
    <location>
        <position position="137"/>
    </location>
    <ligand>
        <name>Zn(2+)</name>
        <dbReference type="ChEBI" id="CHEBI:29105"/>
    </ligand>
</feature>
<dbReference type="Proteomes" id="UP000182498">
    <property type="component" value="Unassembled WGS sequence"/>
</dbReference>
<dbReference type="Gene3D" id="3.40.50.1220">
    <property type="entry name" value="TPP-binding domain"/>
    <property type="match status" value="1"/>
</dbReference>
<dbReference type="EMBL" id="FAUH01000002">
    <property type="protein sequence ID" value="CUU65042.1"/>
    <property type="molecule type" value="Genomic_DNA"/>
</dbReference>
<feature type="binding site" evidence="3 4">
    <location>
        <position position="165"/>
    </location>
    <ligand>
        <name>Zn(2+)</name>
        <dbReference type="ChEBI" id="CHEBI:29105"/>
    </ligand>
</feature>
<evidence type="ECO:0000313" key="6">
    <source>
        <dbReference type="EMBL" id="CUU65042.1"/>
    </source>
</evidence>
<dbReference type="AlphaFoldDB" id="A0A120N4U4"/>
<dbReference type="HAMAP" id="MF_01121">
    <property type="entry name" value="Sirtuin_ClassIII"/>
    <property type="match status" value="1"/>
</dbReference>
<dbReference type="RefSeq" id="WP_014011081.1">
    <property type="nucleotide sequence ID" value="NZ_FAUH01000002.1"/>
</dbReference>
<evidence type="ECO:0000256" key="1">
    <source>
        <dbReference type="ARBA" id="ARBA00022679"/>
    </source>
</evidence>
<reference evidence="7" key="1">
    <citation type="submission" date="2015-11" db="EMBL/GenBank/DDBJ databases">
        <authorList>
            <person name="Dugat-Bony E."/>
        </authorList>
    </citation>
    <scope>NUCLEOTIDE SEQUENCE [LARGE SCALE GENOMIC DNA]</scope>
    <source>
        <strain evidence="7">Mu292</strain>
    </source>
</reference>
<dbReference type="PROSITE" id="PS50305">
    <property type="entry name" value="SIRTUIN"/>
    <property type="match status" value="1"/>
</dbReference>
<dbReference type="InterPro" id="IPR026590">
    <property type="entry name" value="Ssirtuin_cat_dom"/>
</dbReference>